<sequence>MADFATILADAKVDNLHKVVQNGRQKYLCFTSTTQESKAWLLEVSDGIDIWLLELDQDDLETQKDLNNTATTDAFLTRIRNGFTSGDISVARVGTKLTLTVGKGGSTISLDLFEARAAEKKNEFQSILFRLAESCSHLETQLTAANQQVDALKAQKASGRGIDALMDLSPKKGAGQNKTKQNKAGMSVINPSSRKRKAATGVVFGD</sequence>
<feature type="compositionally biased region" description="Polar residues" evidence="1">
    <location>
        <begin position="176"/>
        <end position="192"/>
    </location>
</feature>
<feature type="region of interest" description="Disordered" evidence="1">
    <location>
        <begin position="166"/>
        <end position="206"/>
    </location>
</feature>
<dbReference type="RefSeq" id="XP_005095906.1">
    <property type="nucleotide sequence ID" value="XM_005095849.3"/>
</dbReference>
<accession>A0ABM0JKL2</accession>
<dbReference type="GeneID" id="101853306"/>
<dbReference type="InterPro" id="IPR027873">
    <property type="entry name" value="PAXX"/>
</dbReference>
<proteinExistence type="predicted"/>
<dbReference type="Pfam" id="PF15384">
    <property type="entry name" value="PAXX"/>
    <property type="match status" value="1"/>
</dbReference>
<organism evidence="2 3">
    <name type="scientific">Aplysia californica</name>
    <name type="common">California sea hare</name>
    <dbReference type="NCBI Taxonomy" id="6500"/>
    <lineage>
        <taxon>Eukaryota</taxon>
        <taxon>Metazoa</taxon>
        <taxon>Spiralia</taxon>
        <taxon>Lophotrochozoa</taxon>
        <taxon>Mollusca</taxon>
        <taxon>Gastropoda</taxon>
        <taxon>Heterobranchia</taxon>
        <taxon>Euthyneura</taxon>
        <taxon>Tectipleura</taxon>
        <taxon>Aplysiida</taxon>
        <taxon>Aplysioidea</taxon>
        <taxon>Aplysiidae</taxon>
        <taxon>Aplysia</taxon>
    </lineage>
</organism>
<dbReference type="InterPro" id="IPR054134">
    <property type="entry name" value="PAXX_N"/>
</dbReference>
<gene>
    <name evidence="3" type="primary">LOC101853306</name>
</gene>
<dbReference type="CDD" id="cd22286">
    <property type="entry name" value="HD_PAXX_N"/>
    <property type="match status" value="1"/>
</dbReference>
<protein>
    <submittedName>
        <fullName evidence="3">Uncharacterized protein LOC101853306 isoform X1</fullName>
    </submittedName>
</protein>
<keyword evidence="2" id="KW-1185">Reference proteome</keyword>
<name>A0ABM0JKL2_APLCA</name>
<reference evidence="3" key="1">
    <citation type="submission" date="2025-08" db="UniProtKB">
        <authorList>
            <consortium name="RefSeq"/>
        </authorList>
    </citation>
    <scope>IDENTIFICATION</scope>
</reference>
<evidence type="ECO:0000313" key="3">
    <source>
        <dbReference type="RefSeq" id="XP_005095906.1"/>
    </source>
</evidence>
<dbReference type="PANTHER" id="PTHR28586">
    <property type="entry name" value="PROTEIN PAXX"/>
    <property type="match status" value="1"/>
</dbReference>
<dbReference type="PANTHER" id="PTHR28586:SF1">
    <property type="entry name" value="PROTEIN PAXX"/>
    <property type="match status" value="1"/>
</dbReference>
<dbReference type="Proteomes" id="UP000694888">
    <property type="component" value="Unplaced"/>
</dbReference>
<evidence type="ECO:0000256" key="1">
    <source>
        <dbReference type="SAM" id="MobiDB-lite"/>
    </source>
</evidence>
<evidence type="ECO:0000313" key="2">
    <source>
        <dbReference type="Proteomes" id="UP000694888"/>
    </source>
</evidence>